<gene>
    <name evidence="6" type="ORF">EA655_09265</name>
</gene>
<keyword evidence="2" id="KW-0805">Transcription regulation</keyword>
<dbReference type="AlphaFoldDB" id="A0A4Q8M3R0"/>
<dbReference type="FunFam" id="1.10.10.10:FF:000001">
    <property type="entry name" value="LysR family transcriptional regulator"/>
    <property type="match status" value="1"/>
</dbReference>
<dbReference type="Pfam" id="PF00126">
    <property type="entry name" value="HTH_1"/>
    <property type="match status" value="1"/>
</dbReference>
<dbReference type="InterPro" id="IPR000847">
    <property type="entry name" value="LysR_HTH_N"/>
</dbReference>
<evidence type="ECO:0000256" key="4">
    <source>
        <dbReference type="ARBA" id="ARBA00023163"/>
    </source>
</evidence>
<evidence type="ECO:0000313" key="7">
    <source>
        <dbReference type="Proteomes" id="UP000294164"/>
    </source>
</evidence>
<dbReference type="InterPro" id="IPR058163">
    <property type="entry name" value="LysR-type_TF_proteobact-type"/>
</dbReference>
<keyword evidence="4" id="KW-0804">Transcription</keyword>
<dbReference type="SUPFAM" id="SSF46785">
    <property type="entry name" value="Winged helix' DNA-binding domain"/>
    <property type="match status" value="1"/>
</dbReference>
<evidence type="ECO:0000256" key="2">
    <source>
        <dbReference type="ARBA" id="ARBA00023015"/>
    </source>
</evidence>
<evidence type="ECO:0000256" key="3">
    <source>
        <dbReference type="ARBA" id="ARBA00023125"/>
    </source>
</evidence>
<dbReference type="GO" id="GO:0043565">
    <property type="term" value="F:sequence-specific DNA binding"/>
    <property type="evidence" value="ECO:0007669"/>
    <property type="project" value="TreeGrafter"/>
</dbReference>
<dbReference type="PANTHER" id="PTHR30537:SF74">
    <property type="entry name" value="HTH-TYPE TRANSCRIPTIONAL REGULATOR TRPI"/>
    <property type="match status" value="1"/>
</dbReference>
<dbReference type="Pfam" id="PF03466">
    <property type="entry name" value="LysR_substrate"/>
    <property type="match status" value="1"/>
</dbReference>
<dbReference type="PANTHER" id="PTHR30537">
    <property type="entry name" value="HTH-TYPE TRANSCRIPTIONAL REGULATOR"/>
    <property type="match status" value="1"/>
</dbReference>
<dbReference type="Gene3D" id="1.10.10.10">
    <property type="entry name" value="Winged helix-like DNA-binding domain superfamily/Winged helix DNA-binding domain"/>
    <property type="match status" value="1"/>
</dbReference>
<evidence type="ECO:0000259" key="5">
    <source>
        <dbReference type="PROSITE" id="PS50931"/>
    </source>
</evidence>
<dbReference type="GO" id="GO:0003700">
    <property type="term" value="F:DNA-binding transcription factor activity"/>
    <property type="evidence" value="ECO:0007669"/>
    <property type="project" value="InterPro"/>
</dbReference>
<dbReference type="EMBL" id="SHMG01000004">
    <property type="protein sequence ID" value="TAA43448.1"/>
    <property type="molecule type" value="Genomic_DNA"/>
</dbReference>
<evidence type="ECO:0000313" key="6">
    <source>
        <dbReference type="EMBL" id="TAA43448.1"/>
    </source>
</evidence>
<accession>A0A4Q8M3R0</accession>
<evidence type="ECO:0000256" key="1">
    <source>
        <dbReference type="ARBA" id="ARBA00009437"/>
    </source>
</evidence>
<organism evidence="6 7">
    <name type="scientific">Pseudoxanthomonas winnipegensis</name>
    <dbReference type="NCBI Taxonomy" id="2480810"/>
    <lineage>
        <taxon>Bacteria</taxon>
        <taxon>Pseudomonadati</taxon>
        <taxon>Pseudomonadota</taxon>
        <taxon>Gammaproteobacteria</taxon>
        <taxon>Lysobacterales</taxon>
        <taxon>Lysobacteraceae</taxon>
        <taxon>Pseudoxanthomonas</taxon>
    </lineage>
</organism>
<sequence length="378" mass="41861">MDRRAQATRRRPRGVLRARASALHDAALGATVGRRYATQIRGRCVSTPSLEGCQPALQRLDSQLLSDLWFFRAAARAGSITQAASALSVTQGAVSQRVLRLEARLGVPLFERHNRRISLTRAGEVLLAAFNDASGTVNEALVQIGRLRQQTLVVACPPTLAIEWLMPNLPDLYRGSPGLEVHIRAEMVAPDVYWMEDQRVDLVIGYSHVQVSGLHQLASFRELIFPVCSPATLSRLETCTSGREVLALHDDNVWQEGERQGAEWREWFEGGGARCADAWKITAEQRFNLAYLAYQAAMYGDGLAMARSVSVERMLQSRQLVPACCVVPVPSAHYRMMSLAPMRAGSALEQLVRWLLLRMETSQARTLERLGISGKSIS</sequence>
<dbReference type="OrthoDB" id="5526340at2"/>
<dbReference type="Proteomes" id="UP000294164">
    <property type="component" value="Unassembled WGS sequence"/>
</dbReference>
<comment type="similarity">
    <text evidence="1">Belongs to the LysR transcriptional regulatory family.</text>
</comment>
<dbReference type="SUPFAM" id="SSF53850">
    <property type="entry name" value="Periplasmic binding protein-like II"/>
    <property type="match status" value="1"/>
</dbReference>
<protein>
    <submittedName>
        <fullName evidence="6">LysR family transcriptional regulator</fullName>
    </submittedName>
</protein>
<keyword evidence="3" id="KW-0238">DNA-binding</keyword>
<dbReference type="PROSITE" id="PS50931">
    <property type="entry name" value="HTH_LYSR"/>
    <property type="match status" value="1"/>
</dbReference>
<name>A0A4Q8M3R0_9GAMM</name>
<feature type="domain" description="HTH lysR-type" evidence="5">
    <location>
        <begin position="71"/>
        <end position="120"/>
    </location>
</feature>
<dbReference type="InterPro" id="IPR036390">
    <property type="entry name" value="WH_DNA-bd_sf"/>
</dbReference>
<reference evidence="6 7" key="1">
    <citation type="submission" date="2019-02" db="EMBL/GenBank/DDBJ databases">
        <title>WGS of Pseudoxanthomonas species novum from clinical isolates.</title>
        <authorList>
            <person name="Bernier A.-M."/>
            <person name="Bernard K."/>
            <person name="Vachon A."/>
        </authorList>
    </citation>
    <scope>NUCLEOTIDE SEQUENCE [LARGE SCALE GENOMIC DNA]</scope>
    <source>
        <strain evidence="6 7">NML130969</strain>
    </source>
</reference>
<dbReference type="InterPro" id="IPR005119">
    <property type="entry name" value="LysR_subst-bd"/>
</dbReference>
<dbReference type="PRINTS" id="PR00039">
    <property type="entry name" value="HTHLYSR"/>
</dbReference>
<dbReference type="Gene3D" id="3.40.190.10">
    <property type="entry name" value="Periplasmic binding protein-like II"/>
    <property type="match status" value="2"/>
</dbReference>
<comment type="caution">
    <text evidence="6">The sequence shown here is derived from an EMBL/GenBank/DDBJ whole genome shotgun (WGS) entry which is preliminary data.</text>
</comment>
<dbReference type="InterPro" id="IPR036388">
    <property type="entry name" value="WH-like_DNA-bd_sf"/>
</dbReference>
<dbReference type="GO" id="GO:0006351">
    <property type="term" value="P:DNA-templated transcription"/>
    <property type="evidence" value="ECO:0007669"/>
    <property type="project" value="TreeGrafter"/>
</dbReference>
<proteinExistence type="inferred from homology"/>